<reference evidence="5" key="1">
    <citation type="submission" date="2020-08" db="EMBL/GenBank/DDBJ databases">
        <authorList>
            <person name="Hu Y."/>
            <person name="Nguyen S.V."/>
            <person name="Li F."/>
            <person name="Fanning S."/>
        </authorList>
    </citation>
    <scope>NUCLEOTIDE SEQUENCE</scope>
    <source>
        <strain evidence="5">SYSU D8009</strain>
    </source>
</reference>
<sequence>MNMHDVVPWARSGSRMSPAFRSEAAGPFAALRQEMDRLFDETLRGFGMPVSPGWPNVEVTETDKEIRATFEVPGVDEKDIQVLIEDGDLVVRGEKRSETEDKQRRISERMYGRFERRIPLGQEVEEEGVRAEFRNGLLTVTLPRSERAAQRTRRIPVSAR</sequence>
<proteinExistence type="inferred from homology"/>
<protein>
    <submittedName>
        <fullName evidence="5">Hsp20/alpha crystallin family protein</fullName>
    </submittedName>
</protein>
<dbReference type="PROSITE" id="PS01031">
    <property type="entry name" value="SHSP"/>
    <property type="match status" value="1"/>
</dbReference>
<comment type="caution">
    <text evidence="5">The sequence shown here is derived from an EMBL/GenBank/DDBJ whole genome shotgun (WGS) entry which is preliminary data.</text>
</comment>
<comment type="similarity">
    <text evidence="2 3">Belongs to the small heat shock protein (HSP20) family.</text>
</comment>
<accession>A0A9X0R5M0</accession>
<dbReference type="Proteomes" id="UP000600101">
    <property type="component" value="Unassembled WGS sequence"/>
</dbReference>
<dbReference type="CDD" id="cd06464">
    <property type="entry name" value="ACD_sHsps-like"/>
    <property type="match status" value="1"/>
</dbReference>
<evidence type="ECO:0000259" key="4">
    <source>
        <dbReference type="PROSITE" id="PS01031"/>
    </source>
</evidence>
<dbReference type="AlphaFoldDB" id="A0A9X0R5M0"/>
<feature type="domain" description="SHSP" evidence="4">
    <location>
        <begin position="48"/>
        <end position="160"/>
    </location>
</feature>
<dbReference type="InterPro" id="IPR008978">
    <property type="entry name" value="HSP20-like_chaperone"/>
</dbReference>
<evidence type="ECO:0000313" key="5">
    <source>
        <dbReference type="EMBL" id="MBC4018827.1"/>
    </source>
</evidence>
<dbReference type="Pfam" id="PF00011">
    <property type="entry name" value="HSP20"/>
    <property type="match status" value="1"/>
</dbReference>
<name>A0A9X0R5M0_9PROT</name>
<keyword evidence="6" id="KW-1185">Reference proteome</keyword>
<dbReference type="Gene3D" id="2.60.40.790">
    <property type="match status" value="1"/>
</dbReference>
<dbReference type="SUPFAM" id="SSF49764">
    <property type="entry name" value="HSP20-like chaperones"/>
    <property type="match status" value="1"/>
</dbReference>
<dbReference type="InterPro" id="IPR044587">
    <property type="entry name" value="HSP21-like"/>
</dbReference>
<dbReference type="PANTHER" id="PTHR46733:SF4">
    <property type="entry name" value="HEAT SHOCK PROTEIN 21, CHLOROPLASTIC"/>
    <property type="match status" value="1"/>
</dbReference>
<evidence type="ECO:0000256" key="2">
    <source>
        <dbReference type="PROSITE-ProRule" id="PRU00285"/>
    </source>
</evidence>
<evidence type="ECO:0000313" key="6">
    <source>
        <dbReference type="Proteomes" id="UP000600101"/>
    </source>
</evidence>
<dbReference type="InterPro" id="IPR002068">
    <property type="entry name" value="A-crystallin/Hsp20_dom"/>
</dbReference>
<dbReference type="PANTHER" id="PTHR46733">
    <property type="entry name" value="26.5 KDA HEAT SHOCK PROTEIN, MITOCHONDRIAL"/>
    <property type="match status" value="1"/>
</dbReference>
<dbReference type="GO" id="GO:0009408">
    <property type="term" value="P:response to heat"/>
    <property type="evidence" value="ECO:0007669"/>
    <property type="project" value="InterPro"/>
</dbReference>
<gene>
    <name evidence="5" type="ORF">H7965_26580</name>
</gene>
<dbReference type="EMBL" id="JACOMF010000084">
    <property type="protein sequence ID" value="MBC4018827.1"/>
    <property type="molecule type" value="Genomic_DNA"/>
</dbReference>
<keyword evidence="1" id="KW-0346">Stress response</keyword>
<evidence type="ECO:0000256" key="3">
    <source>
        <dbReference type="RuleBase" id="RU003616"/>
    </source>
</evidence>
<evidence type="ECO:0000256" key="1">
    <source>
        <dbReference type="ARBA" id="ARBA00023016"/>
    </source>
</evidence>
<organism evidence="5 6">
    <name type="scientific">Siccirubricoccus deserti</name>
    <dbReference type="NCBI Taxonomy" id="2013562"/>
    <lineage>
        <taxon>Bacteria</taxon>
        <taxon>Pseudomonadati</taxon>
        <taxon>Pseudomonadota</taxon>
        <taxon>Alphaproteobacteria</taxon>
        <taxon>Acetobacterales</taxon>
        <taxon>Roseomonadaceae</taxon>
        <taxon>Siccirubricoccus</taxon>
    </lineage>
</organism>